<keyword evidence="11" id="KW-1015">Disulfide bond</keyword>
<comment type="subunit">
    <text evidence="21">Found in a complex with MPO and LTF; interacts directly with MPO and LTF, which allows Fe(3+) incorporation into LTF, activation of CP ferroxidase activity and protection of CP antioxidant properties by MPO.</text>
</comment>
<dbReference type="FunFam" id="2.60.40.420:FF:000033">
    <property type="entry name" value="Ceruloplasmin"/>
    <property type="match status" value="1"/>
</dbReference>
<evidence type="ECO:0000256" key="10">
    <source>
        <dbReference type="ARBA" id="ARBA00023002"/>
    </source>
</evidence>
<evidence type="ECO:0000256" key="20">
    <source>
        <dbReference type="ARBA" id="ARBA00057991"/>
    </source>
</evidence>
<comment type="similarity">
    <text evidence="3">Belongs to the multicopper oxidase family.</text>
</comment>
<evidence type="ECO:0000256" key="6">
    <source>
        <dbReference type="ARBA" id="ARBA00022525"/>
    </source>
</evidence>
<dbReference type="AlphaFoldDB" id="A0A8J6FVH6"/>
<comment type="catalytic activity">
    <reaction evidence="19">
        <text>4 Fe(2+) + O2 + 4 H(+) = 4 Fe(3+) + 2 H2O</text>
        <dbReference type="Rhea" id="RHEA:11148"/>
        <dbReference type="ChEBI" id="CHEBI:15377"/>
        <dbReference type="ChEBI" id="CHEBI:15378"/>
        <dbReference type="ChEBI" id="CHEBI:15379"/>
        <dbReference type="ChEBI" id="CHEBI:29033"/>
        <dbReference type="ChEBI" id="CHEBI:29034"/>
        <dbReference type="EC" id="1.16.3.1"/>
    </reaction>
    <physiologicalReaction direction="right-to-left" evidence="19">
        <dbReference type="Rhea" id="RHEA:11150"/>
    </physiologicalReaction>
</comment>
<dbReference type="InterPro" id="IPR033138">
    <property type="entry name" value="Cu_oxidase_CS"/>
</dbReference>
<evidence type="ECO:0000256" key="4">
    <source>
        <dbReference type="ARBA" id="ARBA00012310"/>
    </source>
</evidence>
<dbReference type="PROSITE" id="PS00080">
    <property type="entry name" value="MULTICOPPER_OXIDASE2"/>
    <property type="match status" value="1"/>
</dbReference>
<evidence type="ECO:0000256" key="12">
    <source>
        <dbReference type="ARBA" id="ARBA00023180"/>
    </source>
</evidence>
<evidence type="ECO:0000256" key="17">
    <source>
        <dbReference type="ARBA" id="ARBA00050220"/>
    </source>
</evidence>
<dbReference type="FunFam" id="2.60.40.420:FF:000009">
    <property type="entry name" value="Ceruloplasmin"/>
    <property type="match status" value="1"/>
</dbReference>
<keyword evidence="10" id="KW-0560">Oxidoreductase</keyword>
<dbReference type="OrthoDB" id="2121828at2759"/>
<evidence type="ECO:0000313" key="30">
    <source>
        <dbReference type="EMBL" id="KAG9494266.1"/>
    </source>
</evidence>
<dbReference type="EC" id="1.11.1.27" evidence="13"/>
<dbReference type="FunFam" id="2.60.40.420:FF:000037">
    <property type="entry name" value="Ceruloplasmin"/>
    <property type="match status" value="1"/>
</dbReference>
<dbReference type="Gene3D" id="2.60.40.420">
    <property type="entry name" value="Cupredoxins - blue copper proteins"/>
    <property type="match status" value="5"/>
</dbReference>
<keyword evidence="8 27" id="KW-0732">Signal</keyword>
<dbReference type="Pfam" id="PF07731">
    <property type="entry name" value="Cu-oxidase_2"/>
    <property type="match status" value="2"/>
</dbReference>
<dbReference type="GO" id="GO:0004602">
    <property type="term" value="F:glutathione peroxidase activity"/>
    <property type="evidence" value="ECO:0007669"/>
    <property type="project" value="UniProtKB-EC"/>
</dbReference>
<evidence type="ECO:0000256" key="14">
    <source>
        <dbReference type="ARBA" id="ARBA00036108"/>
    </source>
</evidence>
<evidence type="ECO:0000259" key="28">
    <source>
        <dbReference type="Pfam" id="PF07731"/>
    </source>
</evidence>
<evidence type="ECO:0000256" key="15">
    <source>
        <dbReference type="ARBA" id="ARBA00038978"/>
    </source>
</evidence>
<comment type="catalytic activity">
    <reaction evidence="17">
        <text>a hydroperoxide + 2 glutathione = an alcohol + glutathione disulfide + H2O</text>
        <dbReference type="Rhea" id="RHEA:62632"/>
        <dbReference type="ChEBI" id="CHEBI:15377"/>
        <dbReference type="ChEBI" id="CHEBI:30879"/>
        <dbReference type="ChEBI" id="CHEBI:35924"/>
        <dbReference type="ChEBI" id="CHEBI:57925"/>
        <dbReference type="ChEBI" id="CHEBI:58297"/>
        <dbReference type="EC" id="1.11.1.27"/>
    </reaction>
    <physiologicalReaction direction="left-to-right" evidence="17">
        <dbReference type="Rhea" id="RHEA:62633"/>
    </physiologicalReaction>
</comment>
<evidence type="ECO:0000256" key="8">
    <source>
        <dbReference type="ARBA" id="ARBA00022729"/>
    </source>
</evidence>
<evidence type="ECO:0000256" key="3">
    <source>
        <dbReference type="ARBA" id="ARBA00010609"/>
    </source>
</evidence>
<dbReference type="EMBL" id="WNTK01000001">
    <property type="protein sequence ID" value="KAG9494266.1"/>
    <property type="molecule type" value="Genomic_DNA"/>
</dbReference>
<dbReference type="GO" id="GO:0004322">
    <property type="term" value="F:ferroxidase activity"/>
    <property type="evidence" value="ECO:0007669"/>
    <property type="project" value="UniProtKB-EC"/>
</dbReference>
<dbReference type="EC" id="1.16.3.4" evidence="15"/>
<dbReference type="InterPro" id="IPR011707">
    <property type="entry name" value="Cu-oxidase-like_N"/>
</dbReference>
<feature type="signal peptide" evidence="27">
    <location>
        <begin position="1"/>
        <end position="19"/>
    </location>
</feature>
<evidence type="ECO:0000256" key="2">
    <source>
        <dbReference type="ARBA" id="ARBA00004613"/>
    </source>
</evidence>
<evidence type="ECO:0000256" key="26">
    <source>
        <dbReference type="ARBA" id="ARBA00082571"/>
    </source>
</evidence>
<evidence type="ECO:0000256" key="5">
    <source>
        <dbReference type="ARBA" id="ARBA00013107"/>
    </source>
</evidence>
<feature type="domain" description="Plastocyanin-like" evidence="29">
    <location>
        <begin position="94"/>
        <end position="204"/>
    </location>
</feature>
<dbReference type="Pfam" id="PF07732">
    <property type="entry name" value="Cu-oxidase_3"/>
    <property type="match status" value="3"/>
</dbReference>
<feature type="domain" description="Plastocyanin-like" evidence="29">
    <location>
        <begin position="801"/>
        <end position="895"/>
    </location>
</feature>
<organism evidence="30 31">
    <name type="scientific">Eleutherodactylus coqui</name>
    <name type="common">Puerto Rican coqui</name>
    <dbReference type="NCBI Taxonomy" id="57060"/>
    <lineage>
        <taxon>Eukaryota</taxon>
        <taxon>Metazoa</taxon>
        <taxon>Chordata</taxon>
        <taxon>Craniata</taxon>
        <taxon>Vertebrata</taxon>
        <taxon>Euteleostomi</taxon>
        <taxon>Amphibia</taxon>
        <taxon>Batrachia</taxon>
        <taxon>Anura</taxon>
        <taxon>Neobatrachia</taxon>
        <taxon>Hyloidea</taxon>
        <taxon>Eleutherodactylidae</taxon>
        <taxon>Eleutherodactylinae</taxon>
        <taxon>Eleutherodactylus</taxon>
        <taxon>Eleutherodactylus</taxon>
    </lineage>
</organism>
<proteinExistence type="inferred from homology"/>
<reference evidence="30" key="1">
    <citation type="thesis" date="2020" institute="ProQuest LLC" country="789 East Eisenhower Parkway, Ann Arbor, MI, USA">
        <title>Comparative Genomics and Chromosome Evolution.</title>
        <authorList>
            <person name="Mudd A.B."/>
        </authorList>
    </citation>
    <scope>NUCLEOTIDE SEQUENCE</scope>
    <source>
        <strain evidence="30">HN-11 Male</strain>
        <tissue evidence="30">Kidney and liver</tissue>
    </source>
</reference>
<sequence>MKVLAICLLTILGWACVEGEERTYYIAARELHWDYAPSGVNIISGKPIAEDEHASTFLQSDSNRIGRVYKKATYLQYTNDSYTEEIKKEDWLGFLGPIIKAEVGDTITVHFKNFASRIYTMHPHGVEYTKENEGALYPDNTTEAQKKGDAVKPGESYTYTWDVVEDQGPSAREEDCVTRVYHSHIDGPRDVYSGLVGPLIICKKGKIVGAEEKQYDEFILMFSVIDENLSWYLDENINTYCSDPGSVDKEDEDFQESNKMHSINGYMYGNLPGLSMCEKTKVKWYMFGMGNEVDIHSAYFHGQVLTQQRYRVDTISLFPATMTQGIMETRNPGKWLLSCQVNDHLEGGMQAIFEVKNCTKSYRHQWRSNVRHYFIAAEEIIWNYGPTSVNQFTGQKLDNPESESATFFEQSENRIGGSYKKAVYVEYTDNTFTKKKERSNEEEHLGLLGPVLLAKVGDHIRVTFKNNASRPYSIQAHGVSYSKDMEGALYGTGDIAEESQASHVAPGDTFTYEWDVPYNMESTMHDTNCLPWLYYSSVDAVRDTNSGLVGSLLVCKWLVNDTQRGIAHNYFIMPNVFDENKSWYLEENIQLFTKSPHTVDKEDPDFQESNMMHSINGYMYGNQPGLDMCRGDTVIWHMMGLGTEVDMHGIHFTGNTIRIHETTRDVASLFPHISYSVIMSPDNEGVFNVECMTTDHYTGGMRQHYRVKSCGKQGKRTPLLEFPHTRTYYIAAEETEWDYSPDRTWEHERHALHEESPGDVFLNKTRTSIGSKYKKAVYREYTDKTFTVLKERTGNQEYMGILGPLIEANVHDTIKIIFKNKASRPYSIYAHGVKLENNEVKATEPGNIETYIWKVPEKSGPNSQEKTCLTWAYYSIVDQVKDAYSGLVGPLVICKKPLFLMNLHKERILRFPLLFMVFDENESWYLDENIKTYSLHPEEVKKDDEEFIESNKMHGINGKLYANLHGLTMHVGDHINWHLIGLGNEVDLHTVHLHAHSFKFSMGDVYQTDVFDLFPGTTQTVDMVAKNPGTWLLHCHVADHIHAGMETLYTVLEKKENLIDKFFKHIANHAKEDAASST</sequence>
<keyword evidence="6" id="KW-0964">Secreted</keyword>
<comment type="catalytic activity">
    <reaction evidence="18">
        <text>4 nitric oxide + O2 + 2 H2O = 4 nitrite + 4 H(+)</text>
        <dbReference type="Rhea" id="RHEA:78539"/>
        <dbReference type="ChEBI" id="CHEBI:15377"/>
        <dbReference type="ChEBI" id="CHEBI:15378"/>
        <dbReference type="ChEBI" id="CHEBI:15379"/>
        <dbReference type="ChEBI" id="CHEBI:16301"/>
        <dbReference type="ChEBI" id="CHEBI:16480"/>
    </reaction>
    <physiologicalReaction direction="left-to-right" evidence="18">
        <dbReference type="Rhea" id="RHEA:78540"/>
    </physiologicalReaction>
</comment>
<keyword evidence="9" id="KW-0677">Repeat</keyword>
<evidence type="ECO:0000256" key="21">
    <source>
        <dbReference type="ARBA" id="ARBA00062165"/>
    </source>
</evidence>
<dbReference type="PANTHER" id="PTHR11709:SF226">
    <property type="entry name" value="CERULOPLASMIN"/>
    <property type="match status" value="1"/>
</dbReference>
<dbReference type="InterPro" id="IPR002355">
    <property type="entry name" value="Cu_oxidase_Cu_BS"/>
</dbReference>
<dbReference type="GO" id="GO:0005615">
    <property type="term" value="C:extracellular space"/>
    <property type="evidence" value="ECO:0007669"/>
    <property type="project" value="UniProtKB-ARBA"/>
</dbReference>
<dbReference type="CDD" id="cd11022">
    <property type="entry name" value="CuRO_4_ceruloplasmin"/>
    <property type="match status" value="1"/>
</dbReference>
<evidence type="ECO:0000256" key="7">
    <source>
        <dbReference type="ARBA" id="ARBA00022723"/>
    </source>
</evidence>
<dbReference type="Proteomes" id="UP000770717">
    <property type="component" value="Unassembled WGS sequence"/>
</dbReference>
<feature type="domain" description="Plastocyanin-like" evidence="29">
    <location>
        <begin position="447"/>
        <end position="521"/>
    </location>
</feature>
<dbReference type="PANTHER" id="PTHR11709">
    <property type="entry name" value="MULTI-COPPER OXIDASE"/>
    <property type="match status" value="1"/>
</dbReference>
<keyword evidence="31" id="KW-1185">Reference proteome</keyword>
<dbReference type="SUPFAM" id="SSF49503">
    <property type="entry name" value="Cupredoxins"/>
    <property type="match status" value="6"/>
</dbReference>
<protein>
    <recommendedName>
        <fullName evidence="22">Ceruloplasmin</fullName>
        <ecNumber evidence="13">1.11.1.27</ecNumber>
        <ecNumber evidence="4">1.11.1.9</ecNumber>
        <ecNumber evidence="5">1.16.3.1</ecNumber>
        <ecNumber evidence="15">1.16.3.4</ecNumber>
    </recommendedName>
    <alternativeName>
        <fullName evidence="26">Cuproxidase ceruloplasmin</fullName>
    </alternativeName>
    <alternativeName>
        <fullName evidence="25">Ferroxidase ceruloplasmin</fullName>
    </alternativeName>
    <alternativeName>
        <fullName evidence="23">Glutathione peroxidase ceruloplasmin</fullName>
    </alternativeName>
    <alternativeName>
        <fullName evidence="24">Glutathione-dependent peroxiredoxin ceruloplasmin</fullName>
    </alternativeName>
</protein>
<dbReference type="FunFam" id="2.60.40.420:FF:000015">
    <property type="entry name" value="Ceruloplasmin"/>
    <property type="match status" value="1"/>
</dbReference>
<evidence type="ECO:0000256" key="11">
    <source>
        <dbReference type="ARBA" id="ARBA00023157"/>
    </source>
</evidence>
<evidence type="ECO:0000256" key="22">
    <source>
        <dbReference type="ARBA" id="ARBA00072777"/>
    </source>
</evidence>
<accession>A0A8J6FVH6</accession>
<evidence type="ECO:0000256" key="16">
    <source>
        <dbReference type="ARBA" id="ARBA00048092"/>
    </source>
</evidence>
<dbReference type="EC" id="1.16.3.1" evidence="5"/>
<evidence type="ECO:0000256" key="9">
    <source>
        <dbReference type="ARBA" id="ARBA00022737"/>
    </source>
</evidence>
<name>A0A8J6FVH6_ELECQ</name>
<dbReference type="PROSITE" id="PS00079">
    <property type="entry name" value="MULTICOPPER_OXIDASE1"/>
    <property type="match status" value="2"/>
</dbReference>
<evidence type="ECO:0000313" key="31">
    <source>
        <dbReference type="Proteomes" id="UP000770717"/>
    </source>
</evidence>
<feature type="chain" id="PRO_5035319645" description="Ceruloplasmin" evidence="27">
    <location>
        <begin position="20"/>
        <end position="1078"/>
    </location>
</feature>
<evidence type="ECO:0000256" key="13">
    <source>
        <dbReference type="ARBA" id="ARBA00026115"/>
    </source>
</evidence>
<dbReference type="GO" id="GO:0005886">
    <property type="term" value="C:plasma membrane"/>
    <property type="evidence" value="ECO:0007669"/>
    <property type="project" value="TreeGrafter"/>
</dbReference>
<feature type="domain" description="Plastocyanin-like" evidence="28">
    <location>
        <begin position="951"/>
        <end position="1051"/>
    </location>
</feature>
<evidence type="ECO:0000256" key="24">
    <source>
        <dbReference type="ARBA" id="ARBA00078105"/>
    </source>
</evidence>
<dbReference type="FunFam" id="2.60.40.420:FF:000028">
    <property type="entry name" value="Ceruloplasmin"/>
    <property type="match status" value="1"/>
</dbReference>
<keyword evidence="7" id="KW-0479">Metal-binding</keyword>
<keyword evidence="12" id="KW-0325">Glycoprotein</keyword>
<comment type="function">
    <text evidence="20">Multifunctional blue, copper-binding (6-7 atoms per molecule) glycoprotein. It has ferroxidase activity oxidizing Fe(2+) to Fe(3+) without releasing radical oxygen species. It is involved in iron transport across the cell membrane. Copper ions provide a large number of enzymatic activites. Oxidizes highly toxic ferrous ions to the ferric state for further incorporation onto apo-transferrins, catalyzes Cu(+) oxidation and promotes the oxidation of biogenic amines such as norepinephrin and serotonin. Provides Cu(2+) ions for the ascorbate-mediated deaminase degradation of the heparan sulfate chains of GPC1. Has glutathione peroxidase-like activity, can remove both hydrogen peroxide and lipid hydroperoxide in the presence of thiols. Also shows NO-oxidase and NO2 synthase activities that determine endocrine NO homeostasis.</text>
</comment>
<evidence type="ECO:0000256" key="25">
    <source>
        <dbReference type="ARBA" id="ARBA00080685"/>
    </source>
</evidence>
<evidence type="ECO:0000256" key="27">
    <source>
        <dbReference type="SAM" id="SignalP"/>
    </source>
</evidence>
<comment type="caution">
    <text evidence="30">The sequence shown here is derived from an EMBL/GenBank/DDBJ whole genome shotgun (WGS) entry which is preliminary data.</text>
</comment>
<dbReference type="EC" id="1.11.1.9" evidence="4"/>
<gene>
    <name evidence="30" type="ORF">GDO78_001887</name>
</gene>
<dbReference type="InterPro" id="IPR045087">
    <property type="entry name" value="Cu-oxidase_fam"/>
</dbReference>
<comment type="subcellular location">
    <subcellularLocation>
        <location evidence="2">Secreted</location>
    </subcellularLocation>
</comment>
<comment type="catalytic activity">
    <reaction evidence="14">
        <text>2 glutathione + H2O2 = glutathione disulfide + 2 H2O</text>
        <dbReference type="Rhea" id="RHEA:16833"/>
        <dbReference type="ChEBI" id="CHEBI:15377"/>
        <dbReference type="ChEBI" id="CHEBI:16240"/>
        <dbReference type="ChEBI" id="CHEBI:57925"/>
        <dbReference type="ChEBI" id="CHEBI:58297"/>
        <dbReference type="EC" id="1.11.1.9"/>
    </reaction>
    <physiologicalReaction direction="left-to-right" evidence="14">
        <dbReference type="Rhea" id="RHEA:16834"/>
    </physiologicalReaction>
</comment>
<dbReference type="GO" id="GO:0006826">
    <property type="term" value="P:iron ion transport"/>
    <property type="evidence" value="ECO:0007669"/>
    <property type="project" value="TreeGrafter"/>
</dbReference>
<dbReference type="GO" id="GO:0005507">
    <property type="term" value="F:copper ion binding"/>
    <property type="evidence" value="ECO:0007669"/>
    <property type="project" value="InterPro"/>
</dbReference>
<feature type="domain" description="Plastocyanin-like" evidence="28">
    <location>
        <begin position="307"/>
        <end position="356"/>
    </location>
</feature>
<dbReference type="InterPro" id="IPR011706">
    <property type="entry name" value="Cu-oxidase_C"/>
</dbReference>
<evidence type="ECO:0000256" key="19">
    <source>
        <dbReference type="ARBA" id="ARBA00052510"/>
    </source>
</evidence>
<comment type="cofactor">
    <cofactor evidence="1">
        <name>Cu(2+)</name>
        <dbReference type="ChEBI" id="CHEBI:29036"/>
    </cofactor>
</comment>
<evidence type="ECO:0000256" key="23">
    <source>
        <dbReference type="ARBA" id="ARBA00077782"/>
    </source>
</evidence>
<evidence type="ECO:0000256" key="18">
    <source>
        <dbReference type="ARBA" id="ARBA00050279"/>
    </source>
</evidence>
<evidence type="ECO:0000256" key="1">
    <source>
        <dbReference type="ARBA" id="ARBA00001973"/>
    </source>
</evidence>
<evidence type="ECO:0000259" key="29">
    <source>
        <dbReference type="Pfam" id="PF07732"/>
    </source>
</evidence>
<dbReference type="InterPro" id="IPR008972">
    <property type="entry name" value="Cupredoxin"/>
</dbReference>
<comment type="catalytic activity">
    <reaction evidence="16">
        <text>4 Cu(+) + O2 + 4 H(+) = 4 Cu(2+) + 2 H2O</text>
        <dbReference type="Rhea" id="RHEA:30083"/>
        <dbReference type="ChEBI" id="CHEBI:15377"/>
        <dbReference type="ChEBI" id="CHEBI:15378"/>
        <dbReference type="ChEBI" id="CHEBI:15379"/>
        <dbReference type="ChEBI" id="CHEBI:29036"/>
        <dbReference type="ChEBI" id="CHEBI:49552"/>
        <dbReference type="EC" id="1.16.3.4"/>
    </reaction>
    <physiologicalReaction direction="left-to-right" evidence="16">
        <dbReference type="Rhea" id="RHEA:30084"/>
    </physiologicalReaction>
</comment>